<dbReference type="PROSITE" id="PS51257">
    <property type="entry name" value="PROKAR_LIPOPROTEIN"/>
    <property type="match status" value="1"/>
</dbReference>
<sequence>MHRSRLIAASLVSLAALALAGCTGDPAPGQDGSIATAVYPGLPEDATGPVGTEQTTAVWLADGRERFAIVTWGSSSCPPVATELTVVGPDAVSVSFGEPVQDVCTADMAATTHEFVMPAEVTQRPVLVDVAVQGLDGFTQLTLP</sequence>
<reference evidence="3" key="1">
    <citation type="submission" date="2019-09" db="EMBL/GenBank/DDBJ databases">
        <title>Mumia zhuanghuii sp. nov. isolated from the intestinal contents of plateau pika (Ochotona curzoniae) in the Qinghai-Tibet plateau of China.</title>
        <authorList>
            <person name="Tian Z."/>
        </authorList>
    </citation>
    <scope>NUCLEOTIDE SEQUENCE [LARGE SCALE GENOMIC DNA]</scope>
    <source>
        <strain evidence="3">L-033</strain>
    </source>
</reference>
<accession>A0A5N0TNF3</accession>
<gene>
    <name evidence="2" type="ORF">F6B40_01210</name>
</gene>
<evidence type="ECO:0000256" key="1">
    <source>
        <dbReference type="SAM" id="SignalP"/>
    </source>
</evidence>
<protein>
    <recommendedName>
        <fullName evidence="4">Lipoprotein</fullName>
    </recommendedName>
</protein>
<feature type="chain" id="PRO_5038559209" description="Lipoprotein" evidence="1">
    <location>
        <begin position="21"/>
        <end position="144"/>
    </location>
</feature>
<proteinExistence type="predicted"/>
<comment type="caution">
    <text evidence="2">The sequence shown here is derived from an EMBL/GenBank/DDBJ whole genome shotgun (WGS) entry which is preliminary data.</text>
</comment>
<dbReference type="RefSeq" id="WP_150891688.1">
    <property type="nucleotide sequence ID" value="NZ_VYUY01000003.1"/>
</dbReference>
<dbReference type="Proteomes" id="UP000326838">
    <property type="component" value="Unassembled WGS sequence"/>
</dbReference>
<keyword evidence="1" id="KW-0732">Signal</keyword>
<keyword evidence="3" id="KW-1185">Reference proteome</keyword>
<evidence type="ECO:0000313" key="3">
    <source>
        <dbReference type="Proteomes" id="UP000326838"/>
    </source>
</evidence>
<name>A0A5N0TNF3_9MICO</name>
<evidence type="ECO:0008006" key="4">
    <source>
        <dbReference type="Google" id="ProtNLM"/>
    </source>
</evidence>
<evidence type="ECO:0000313" key="2">
    <source>
        <dbReference type="EMBL" id="KAA9135834.1"/>
    </source>
</evidence>
<feature type="signal peptide" evidence="1">
    <location>
        <begin position="1"/>
        <end position="20"/>
    </location>
</feature>
<dbReference type="EMBL" id="VYUY01000003">
    <property type="protein sequence ID" value="KAA9135834.1"/>
    <property type="molecule type" value="Genomic_DNA"/>
</dbReference>
<organism evidence="2 3">
    <name type="scientific">Microbacterium caowuchunii</name>
    <dbReference type="NCBI Taxonomy" id="2614638"/>
    <lineage>
        <taxon>Bacteria</taxon>
        <taxon>Bacillati</taxon>
        <taxon>Actinomycetota</taxon>
        <taxon>Actinomycetes</taxon>
        <taxon>Micrococcales</taxon>
        <taxon>Microbacteriaceae</taxon>
        <taxon>Microbacterium</taxon>
    </lineage>
</organism>
<dbReference type="AlphaFoldDB" id="A0A5N0TNF3"/>